<keyword evidence="3" id="KW-1185">Reference proteome</keyword>
<comment type="caution">
    <text evidence="2">The sequence shown here is derived from an EMBL/GenBank/DDBJ whole genome shotgun (WGS) entry which is preliminary data.</text>
</comment>
<dbReference type="Proteomes" id="UP001481872">
    <property type="component" value="Unassembled WGS sequence"/>
</dbReference>
<evidence type="ECO:0000259" key="1">
    <source>
        <dbReference type="Pfam" id="PF13276"/>
    </source>
</evidence>
<dbReference type="EMBL" id="JBBNPS010000007">
    <property type="protein sequence ID" value="MEQ3353402.1"/>
    <property type="molecule type" value="Genomic_DNA"/>
</dbReference>
<name>A0ABV1J6H7_9FIRM</name>
<dbReference type="InterPro" id="IPR025948">
    <property type="entry name" value="HTH-like_dom"/>
</dbReference>
<dbReference type="Pfam" id="PF13276">
    <property type="entry name" value="HTH_21"/>
    <property type="match status" value="1"/>
</dbReference>
<evidence type="ECO:0000313" key="3">
    <source>
        <dbReference type="Proteomes" id="UP001481872"/>
    </source>
</evidence>
<sequence>MPSFMYWQKKRSEADKDQALRDEILAIRCEHKDYGYRGIHLELKNRGGVVSKKKIQRLVQVMDLYNLEIISYILSHNPTASPCCKV</sequence>
<protein>
    <submittedName>
        <fullName evidence="2">IS3 family transposase</fullName>
    </submittedName>
</protein>
<feature type="domain" description="HTH-like" evidence="1">
    <location>
        <begin position="17"/>
        <end position="65"/>
    </location>
</feature>
<proteinExistence type="predicted"/>
<reference evidence="2 3" key="1">
    <citation type="submission" date="2024-04" db="EMBL/GenBank/DDBJ databases">
        <title>Human intestinal bacterial collection.</title>
        <authorList>
            <person name="Pauvert C."/>
            <person name="Hitch T.C.A."/>
            <person name="Clavel T."/>
        </authorList>
    </citation>
    <scope>NUCLEOTIDE SEQUENCE [LARGE SCALE GENOMIC DNA]</scope>
    <source>
        <strain evidence="2 3">CLA-SR-H026</strain>
    </source>
</reference>
<accession>A0ABV1J6H7</accession>
<evidence type="ECO:0000313" key="2">
    <source>
        <dbReference type="EMBL" id="MEQ3353402.1"/>
    </source>
</evidence>
<dbReference type="RefSeq" id="WP_349053747.1">
    <property type="nucleotide sequence ID" value="NZ_JBBNPS010000007.1"/>
</dbReference>
<gene>
    <name evidence="2" type="ORF">AAA081_03690</name>
</gene>
<organism evidence="2 3">
    <name type="scientific">Aedoeadaptatus acetigenes</name>
    <dbReference type="NCBI Taxonomy" id="2981723"/>
    <lineage>
        <taxon>Bacteria</taxon>
        <taxon>Bacillati</taxon>
        <taxon>Bacillota</taxon>
        <taxon>Tissierellia</taxon>
        <taxon>Tissierellales</taxon>
        <taxon>Peptoniphilaceae</taxon>
        <taxon>Aedoeadaptatus</taxon>
    </lineage>
</organism>